<dbReference type="GO" id="GO:0003700">
    <property type="term" value="F:DNA-binding transcription factor activity"/>
    <property type="evidence" value="ECO:0007669"/>
    <property type="project" value="TreeGrafter"/>
</dbReference>
<dbReference type="PROSITE" id="PS50977">
    <property type="entry name" value="HTH_TETR_2"/>
    <property type="match status" value="1"/>
</dbReference>
<dbReference type="Proteomes" id="UP000199649">
    <property type="component" value="Chromosome I"/>
</dbReference>
<sequence>MSRSASPYHHGNLPEALERAAMGLLETRPAHDISLREVAREAGVSHNAPYHHFGDRKALLKVLAERSMAALVESQTAAAAAGEPVARARALARDYVSFAARRPHAFAVIYDPSVCVPGAPTETMAPLIAAEEALLAEAVRTAVPDLAEDALPHLAAAMWGTVHGLAQLTQAGHLTLEASLAAVDALIDRVVAAR</sequence>
<dbReference type="AlphaFoldDB" id="A0A1H1RNA9"/>
<protein>
    <submittedName>
        <fullName evidence="6">DNA-binding transcriptional regulator, AcrR family</fullName>
    </submittedName>
</protein>
<evidence type="ECO:0000256" key="4">
    <source>
        <dbReference type="PROSITE-ProRule" id="PRU00335"/>
    </source>
</evidence>
<dbReference type="GO" id="GO:0000976">
    <property type="term" value="F:transcription cis-regulatory region binding"/>
    <property type="evidence" value="ECO:0007669"/>
    <property type="project" value="TreeGrafter"/>
</dbReference>
<accession>A0A1H1RNA9</accession>
<evidence type="ECO:0000259" key="5">
    <source>
        <dbReference type="PROSITE" id="PS50977"/>
    </source>
</evidence>
<dbReference type="STRING" id="684552.SAMN04489719_2169"/>
<dbReference type="InterPro" id="IPR001647">
    <property type="entry name" value="HTH_TetR"/>
</dbReference>
<dbReference type="SUPFAM" id="SSF48498">
    <property type="entry name" value="Tetracyclin repressor-like, C-terminal domain"/>
    <property type="match status" value="1"/>
</dbReference>
<keyword evidence="3" id="KW-0804">Transcription</keyword>
<proteinExistence type="predicted"/>
<dbReference type="Gene3D" id="1.10.357.10">
    <property type="entry name" value="Tetracycline Repressor, domain 2"/>
    <property type="match status" value="1"/>
</dbReference>
<dbReference type="InterPro" id="IPR009057">
    <property type="entry name" value="Homeodomain-like_sf"/>
</dbReference>
<feature type="domain" description="HTH tetR-type" evidence="5">
    <location>
        <begin position="11"/>
        <end position="71"/>
    </location>
</feature>
<name>A0A1H1RNA9_9MICO</name>
<evidence type="ECO:0000313" key="6">
    <source>
        <dbReference type="EMBL" id="SDS37184.1"/>
    </source>
</evidence>
<evidence type="ECO:0000256" key="1">
    <source>
        <dbReference type="ARBA" id="ARBA00023015"/>
    </source>
</evidence>
<keyword evidence="1" id="KW-0805">Transcription regulation</keyword>
<gene>
    <name evidence="6" type="ORF">SAMN04489719_2169</name>
</gene>
<dbReference type="PANTHER" id="PTHR30055">
    <property type="entry name" value="HTH-TYPE TRANSCRIPTIONAL REGULATOR RUTR"/>
    <property type="match status" value="1"/>
</dbReference>
<evidence type="ECO:0000256" key="3">
    <source>
        <dbReference type="ARBA" id="ARBA00023163"/>
    </source>
</evidence>
<dbReference type="InterPro" id="IPR036271">
    <property type="entry name" value="Tet_transcr_reg_TetR-rel_C_sf"/>
</dbReference>
<evidence type="ECO:0000313" key="7">
    <source>
        <dbReference type="Proteomes" id="UP000199649"/>
    </source>
</evidence>
<evidence type="ECO:0000256" key="2">
    <source>
        <dbReference type="ARBA" id="ARBA00023125"/>
    </source>
</evidence>
<reference evidence="7" key="1">
    <citation type="submission" date="2016-10" db="EMBL/GenBank/DDBJ databases">
        <authorList>
            <person name="Varghese N."/>
            <person name="Submissions S."/>
        </authorList>
    </citation>
    <scope>NUCLEOTIDE SEQUENCE [LARGE SCALE GENOMIC DNA]</scope>
    <source>
        <strain evidence="7">DSM 22965</strain>
    </source>
</reference>
<keyword evidence="7" id="KW-1185">Reference proteome</keyword>
<keyword evidence="2 4" id="KW-0238">DNA-binding</keyword>
<feature type="DNA-binding region" description="H-T-H motif" evidence="4">
    <location>
        <begin position="34"/>
        <end position="53"/>
    </location>
</feature>
<dbReference type="InterPro" id="IPR025996">
    <property type="entry name" value="MT1864/Rv1816-like_C"/>
</dbReference>
<organism evidence="6 7">
    <name type="scientific">Agrococcus carbonis</name>
    <dbReference type="NCBI Taxonomy" id="684552"/>
    <lineage>
        <taxon>Bacteria</taxon>
        <taxon>Bacillati</taxon>
        <taxon>Actinomycetota</taxon>
        <taxon>Actinomycetes</taxon>
        <taxon>Micrococcales</taxon>
        <taxon>Microbacteriaceae</taxon>
        <taxon>Agrococcus</taxon>
    </lineage>
</organism>
<dbReference type="Pfam" id="PF13305">
    <property type="entry name" value="TetR_C_33"/>
    <property type="match status" value="1"/>
</dbReference>
<dbReference type="SUPFAM" id="SSF46689">
    <property type="entry name" value="Homeodomain-like"/>
    <property type="match status" value="1"/>
</dbReference>
<dbReference type="Pfam" id="PF00440">
    <property type="entry name" value="TetR_N"/>
    <property type="match status" value="1"/>
</dbReference>
<dbReference type="EMBL" id="LT629734">
    <property type="protein sequence ID" value="SDS37184.1"/>
    <property type="molecule type" value="Genomic_DNA"/>
</dbReference>
<dbReference type="PANTHER" id="PTHR30055:SF220">
    <property type="entry name" value="TETR-FAMILY REGULATORY PROTEIN"/>
    <property type="match status" value="1"/>
</dbReference>
<dbReference type="RefSeq" id="WP_231945474.1">
    <property type="nucleotide sequence ID" value="NZ_LT629734.1"/>
</dbReference>
<dbReference type="InterPro" id="IPR050109">
    <property type="entry name" value="HTH-type_TetR-like_transc_reg"/>
</dbReference>